<feature type="transmembrane region" description="Helical" evidence="1">
    <location>
        <begin position="136"/>
        <end position="155"/>
    </location>
</feature>
<evidence type="ECO:0000256" key="1">
    <source>
        <dbReference type="SAM" id="Phobius"/>
    </source>
</evidence>
<feature type="transmembrane region" description="Helical" evidence="1">
    <location>
        <begin position="80"/>
        <end position="102"/>
    </location>
</feature>
<keyword evidence="1" id="KW-0812">Transmembrane</keyword>
<gene>
    <name evidence="2" type="ORF">P3W85_43870</name>
</gene>
<dbReference type="Proteomes" id="UP001216674">
    <property type="component" value="Unassembled WGS sequence"/>
</dbReference>
<accession>A0ABT6B4M2</accession>
<proteinExistence type="predicted"/>
<feature type="transmembrane region" description="Helical" evidence="1">
    <location>
        <begin position="6"/>
        <end position="31"/>
    </location>
</feature>
<reference evidence="2 3" key="1">
    <citation type="submission" date="2023-03" db="EMBL/GenBank/DDBJ databases">
        <title>Draft assemblies of triclosan tolerant bacteria isolated from returned activated sludge.</title>
        <authorList>
            <person name="Van Hamelsveld S."/>
        </authorList>
    </citation>
    <scope>NUCLEOTIDE SEQUENCE [LARGE SCALE GENOMIC DNA]</scope>
    <source>
        <strain evidence="2 3">GW210010_S58</strain>
    </source>
</reference>
<dbReference type="Pfam" id="PF10027">
    <property type="entry name" value="DUF2269"/>
    <property type="match status" value="1"/>
</dbReference>
<sequence>MTYLIVKWLHILSATFMFGTGFGTAFYMFFANRSRNVQAMAVVTRWVVRADAWITAPAVVFQPLSGLYMMHAAGYPPSAMWLWVSVSLYALAAACWLPVLWLQWRMRDMAAEAARASGSATGVDGLPASYWLYERIWVVLGFPAFGGLLAVYWLMVSKPA</sequence>
<protein>
    <submittedName>
        <fullName evidence="2">DUF2269 domain-containing protein</fullName>
    </submittedName>
</protein>
<comment type="caution">
    <text evidence="2">The sequence shown here is derived from an EMBL/GenBank/DDBJ whole genome shotgun (WGS) entry which is preliminary data.</text>
</comment>
<dbReference type="EMBL" id="JARJLM010000714">
    <property type="protein sequence ID" value="MDF3839828.1"/>
    <property type="molecule type" value="Genomic_DNA"/>
</dbReference>
<keyword evidence="1" id="KW-0472">Membrane</keyword>
<organism evidence="2 3">
    <name type="scientific">Cupriavidus basilensis</name>
    <dbReference type="NCBI Taxonomy" id="68895"/>
    <lineage>
        <taxon>Bacteria</taxon>
        <taxon>Pseudomonadati</taxon>
        <taxon>Pseudomonadota</taxon>
        <taxon>Betaproteobacteria</taxon>
        <taxon>Burkholderiales</taxon>
        <taxon>Burkholderiaceae</taxon>
        <taxon>Cupriavidus</taxon>
    </lineage>
</organism>
<dbReference type="InterPro" id="IPR018729">
    <property type="entry name" value="DUF2269_transmembrane"/>
</dbReference>
<keyword evidence="3" id="KW-1185">Reference proteome</keyword>
<dbReference type="RefSeq" id="WP_276269424.1">
    <property type="nucleotide sequence ID" value="NZ_JARJLM010000714.1"/>
</dbReference>
<name>A0ABT6B4M2_9BURK</name>
<evidence type="ECO:0000313" key="2">
    <source>
        <dbReference type="EMBL" id="MDF3839828.1"/>
    </source>
</evidence>
<keyword evidence="1" id="KW-1133">Transmembrane helix</keyword>
<evidence type="ECO:0000313" key="3">
    <source>
        <dbReference type="Proteomes" id="UP001216674"/>
    </source>
</evidence>
<feature type="transmembrane region" description="Helical" evidence="1">
    <location>
        <begin position="52"/>
        <end position="74"/>
    </location>
</feature>